<reference evidence="2 3" key="1">
    <citation type="submission" date="2017-11" db="EMBL/GenBank/DDBJ databases">
        <title>De novo assembly and phasing of dikaryotic genomes from two isolates of Puccinia coronata f. sp. avenae, the causal agent of oat crown rust.</title>
        <authorList>
            <person name="Miller M.E."/>
            <person name="Zhang Y."/>
            <person name="Omidvar V."/>
            <person name="Sperschneider J."/>
            <person name="Schwessinger B."/>
            <person name="Raley C."/>
            <person name="Palmer J.M."/>
            <person name="Garnica D."/>
            <person name="Upadhyaya N."/>
            <person name="Rathjen J."/>
            <person name="Taylor J.M."/>
            <person name="Park R.F."/>
            <person name="Dodds P.N."/>
            <person name="Hirsch C.D."/>
            <person name="Kianian S.F."/>
            <person name="Figueroa M."/>
        </authorList>
    </citation>
    <scope>NUCLEOTIDE SEQUENCE [LARGE SCALE GENOMIC DNA]</scope>
    <source>
        <strain evidence="2">12NC29</strain>
    </source>
</reference>
<name>A0A2N5TXR6_9BASI</name>
<feature type="region of interest" description="Disordered" evidence="1">
    <location>
        <begin position="1"/>
        <end position="25"/>
    </location>
</feature>
<gene>
    <name evidence="2" type="ORF">PCANC_23350</name>
</gene>
<dbReference type="EMBL" id="PGCJ01000383">
    <property type="protein sequence ID" value="PLW30281.1"/>
    <property type="molecule type" value="Genomic_DNA"/>
</dbReference>
<dbReference type="AlphaFoldDB" id="A0A2N5TXR6"/>
<accession>A0A2N5TXR6</accession>
<evidence type="ECO:0000256" key="1">
    <source>
        <dbReference type="SAM" id="MobiDB-lite"/>
    </source>
</evidence>
<protein>
    <submittedName>
        <fullName evidence="2">Uncharacterized protein</fullName>
    </submittedName>
</protein>
<evidence type="ECO:0000313" key="2">
    <source>
        <dbReference type="EMBL" id="PLW30281.1"/>
    </source>
</evidence>
<comment type="caution">
    <text evidence="2">The sequence shown here is derived from an EMBL/GenBank/DDBJ whole genome shotgun (WGS) entry which is preliminary data.</text>
</comment>
<feature type="compositionally biased region" description="Polar residues" evidence="1">
    <location>
        <begin position="1"/>
        <end position="18"/>
    </location>
</feature>
<evidence type="ECO:0000313" key="3">
    <source>
        <dbReference type="Proteomes" id="UP000235388"/>
    </source>
</evidence>
<sequence length="221" mass="22875">MTNPRGPASLTTPSAQDNNTHDANGRLRTRSANLTYAAVVSASTQRTQIVSSASRMINPQGLAPIPTQITPSAAQARLSRSSPGTWIAPVSNSGFVCGKCLERLAPVSTVINCKDSLDRLAAVHWGFAVANSLAGSQLAGVAVINCKQSQDTLALAGVVVINCEQLQDTLAPICQLAGVAVINRKQLQDTLAPILVSPAVAISSTDPELAGIQINPGTVCK</sequence>
<keyword evidence="3" id="KW-1185">Reference proteome</keyword>
<organism evidence="2 3">
    <name type="scientific">Puccinia coronata f. sp. avenae</name>
    <dbReference type="NCBI Taxonomy" id="200324"/>
    <lineage>
        <taxon>Eukaryota</taxon>
        <taxon>Fungi</taxon>
        <taxon>Dikarya</taxon>
        <taxon>Basidiomycota</taxon>
        <taxon>Pucciniomycotina</taxon>
        <taxon>Pucciniomycetes</taxon>
        <taxon>Pucciniales</taxon>
        <taxon>Pucciniaceae</taxon>
        <taxon>Puccinia</taxon>
    </lineage>
</organism>
<proteinExistence type="predicted"/>
<dbReference type="Proteomes" id="UP000235388">
    <property type="component" value="Unassembled WGS sequence"/>
</dbReference>